<dbReference type="EMBL" id="NWUJ01000003">
    <property type="protein sequence ID" value="PFH36521.1"/>
    <property type="molecule type" value="Genomic_DNA"/>
</dbReference>
<feature type="compositionally biased region" description="Basic and acidic residues" evidence="4">
    <location>
        <begin position="985"/>
        <end position="1002"/>
    </location>
</feature>
<feature type="compositionally biased region" description="Low complexity" evidence="4">
    <location>
        <begin position="541"/>
        <end position="553"/>
    </location>
</feature>
<name>A0A2A9MJU5_BESBE</name>
<dbReference type="CDD" id="cd22584">
    <property type="entry name" value="Rcat_RBR_unk"/>
    <property type="match status" value="1"/>
</dbReference>
<evidence type="ECO:0008006" key="7">
    <source>
        <dbReference type="Google" id="ProtNLM"/>
    </source>
</evidence>
<feature type="compositionally biased region" description="Basic and acidic residues" evidence="4">
    <location>
        <begin position="762"/>
        <end position="782"/>
    </location>
</feature>
<feature type="region of interest" description="Disordered" evidence="4">
    <location>
        <begin position="918"/>
        <end position="1015"/>
    </location>
</feature>
<dbReference type="KEGG" id="bbes:BESB_047130"/>
<dbReference type="VEuPathDB" id="ToxoDB:BESB_047130"/>
<evidence type="ECO:0000256" key="4">
    <source>
        <dbReference type="SAM" id="MobiDB-lite"/>
    </source>
</evidence>
<feature type="region of interest" description="Disordered" evidence="4">
    <location>
        <begin position="1474"/>
        <end position="1503"/>
    </location>
</feature>
<feature type="compositionally biased region" description="Low complexity" evidence="4">
    <location>
        <begin position="623"/>
        <end position="639"/>
    </location>
</feature>
<reference evidence="5 6" key="1">
    <citation type="submission" date="2017-09" db="EMBL/GenBank/DDBJ databases">
        <title>Genome sequencing of Besnoitia besnoiti strain Bb-Ger1.</title>
        <authorList>
            <person name="Schares G."/>
            <person name="Venepally P."/>
            <person name="Lorenzi H.A."/>
        </authorList>
    </citation>
    <scope>NUCLEOTIDE SEQUENCE [LARGE SCALE GENOMIC DNA]</scope>
    <source>
        <strain evidence="5 6">Bb-Ger1</strain>
    </source>
</reference>
<evidence type="ECO:0000256" key="1">
    <source>
        <dbReference type="ARBA" id="ARBA00022723"/>
    </source>
</evidence>
<feature type="compositionally biased region" description="Basic and acidic residues" evidence="4">
    <location>
        <begin position="922"/>
        <end position="945"/>
    </location>
</feature>
<accession>A0A2A9MJU5</accession>
<dbReference type="GeneID" id="40309643"/>
<feature type="region of interest" description="Disordered" evidence="4">
    <location>
        <begin position="609"/>
        <end position="642"/>
    </location>
</feature>
<dbReference type="PROSITE" id="PS00518">
    <property type="entry name" value="ZF_RING_1"/>
    <property type="match status" value="1"/>
</dbReference>
<evidence type="ECO:0000256" key="2">
    <source>
        <dbReference type="ARBA" id="ARBA00022771"/>
    </source>
</evidence>
<dbReference type="Proteomes" id="UP000224006">
    <property type="component" value="Chromosome III"/>
</dbReference>
<feature type="compositionally biased region" description="Basic and acidic residues" evidence="4">
    <location>
        <begin position="170"/>
        <end position="188"/>
    </location>
</feature>
<feature type="region of interest" description="Disordered" evidence="4">
    <location>
        <begin position="1027"/>
        <end position="1047"/>
    </location>
</feature>
<feature type="region of interest" description="Disordered" evidence="4">
    <location>
        <begin position="1077"/>
        <end position="1185"/>
    </location>
</feature>
<feature type="region of interest" description="Disordered" evidence="4">
    <location>
        <begin position="541"/>
        <end position="568"/>
    </location>
</feature>
<keyword evidence="1" id="KW-0479">Metal-binding</keyword>
<proteinExistence type="predicted"/>
<dbReference type="Gene3D" id="1.20.120.1750">
    <property type="match status" value="1"/>
</dbReference>
<keyword evidence="3" id="KW-0862">Zinc</keyword>
<evidence type="ECO:0000256" key="3">
    <source>
        <dbReference type="ARBA" id="ARBA00022833"/>
    </source>
</evidence>
<sequence length="1615" mass="167471">MIHLPTRRPRSVPQAADVADEAAAAVLNDSSVVSPSVLLPSLVSEQSTGPLAARALHRPRVGSCRSAGDVAVTSANAVSGAVDSPSLFSSRVAPGSCLESSIGRHGHASSGVLCRVLSRLRLPGLSGAHTHPRTSCSGLPTLALSPPVGRSMEEGGDEEGGEGPLPPVLHEQESRRCLSRDARGRPVDEGTEAELTSVASMCASSSSLASSCRLSPSPRGRSLWQGRLRRLGQAAQRLRGLQRPKGDEAVESSAWEGLLSASVSDRKHTSPGSAPSTPANSTPSLQAPSSASSLLEVSSTTQPSTRTDEERVAETEEDEDDRRGQSANRRLLVRSRTEGGSEDVCGRAVEGGIESRLARAPGETTRAGSTEPREEAPKDDDALFLEGGVIVNAAELFGAGGDEADYVLSPLQETAGREERSTEEGQEERQTPEAGTASRPQAWQEAGGAERETNRGRHADEASGSELFPLVYRQRASLEEALPEISPGHAVGGRLQSNATPRNALSADEAGQSRLPQSAALEGELRWSSCPLTSSVSSAYSSASAASATDAAAPRNGGDGEPVSSSTFASAPVGFSASVLSRFDDSLEVPAEGSIVLLRQFAHPSRARIVSRNADESGGTRTARSASSPQSGGASQLSANSRESAFSSPESLFFHTSSASRVTHPLAATADLDRLFASTAHAAAGSSTPAPSATVPFSPASNPAPRPPPLFHARPTGRRAVVVHDGFAAPSGASAGLEASRMLSVLGSLFAEVGREPQALQGRDDDRGRAARAQDEDRERPFLPRPGIGGTTRAPDSPREFLVVRATRALAELQSERNSIVSAAATSGTMTAAAVAVGSLQELLSGDADSEALLSASRSVAVLWTANRAKRRRACVQRRCLKRVRDAADGVFTCPVCLEFFAASDRGAYVAAATNMDSEPGVDARGRRGDNAEEQRRRRERRDSDSEGWTDDGGQRGDSGGTFHGGRRSSGHASGGGHAATPRAEGTHRGEEGRERHPKVESESGDSDGGGAGGALLSGLGAVAVGGGGGGESPVQTASIRSSSLLGSHEIPQERSLGEGGDALACRLYELSVHPRRARREARGREAAAREARATGAACEDRPEDFGGEDAPVPHEGAGVRPLSPSLASATSRSQGSAGAHTPHAGRPCGRAFFSGRTRPSRGDAGRAGSEEGDTASRAAADDGEATELPEIISMVGRCRHEVCTACAGEWLKHQLLSNVAPAMCPVCRAGHFDDAAVGYLCTTLGEWLQYEDLKQTHADLPSALSAQALLRALASPEPEGQLPGTPASPGASGAQAPEETPLVESEGNGADPAHEHEGEDVTEVDMLADEGGESTGIGGGDGDEREMGALTPPVEVRAALRDVLRLLLPPGHLQRQQERQLALLEEDVRIHGFRRCPGCGIAIQRVGSLDDVLCRCGCRFCFACGDLLSSSSFWALLQHRRACRSTGSSALAAHSAARLSASQASLIQASAPSSTASSSSSAPPAASASPSPPRSAFSGAGPAVSPGAGPGLFRAARPGGGGLAVAASSLSFLLRSREISGGRLTSGVGRLWGFRRLCRLPGGPYQRSSEFCMVCRHGRGREATIFSGKRFPLSSYLRTKARSGGPARLAQGMG</sequence>
<dbReference type="GO" id="GO:0008270">
    <property type="term" value="F:zinc ion binding"/>
    <property type="evidence" value="ECO:0007669"/>
    <property type="project" value="UniProtKB-KW"/>
</dbReference>
<feature type="region of interest" description="Disordered" evidence="4">
    <location>
        <begin position="128"/>
        <end position="191"/>
    </location>
</feature>
<dbReference type="SUPFAM" id="SSF57850">
    <property type="entry name" value="RING/U-box"/>
    <property type="match status" value="2"/>
</dbReference>
<comment type="caution">
    <text evidence="5">The sequence shown here is derived from an EMBL/GenBank/DDBJ whole genome shotgun (WGS) entry which is preliminary data.</text>
</comment>
<keyword evidence="2" id="KW-0863">Zinc-finger</keyword>
<dbReference type="InterPro" id="IPR017907">
    <property type="entry name" value="Znf_RING_CS"/>
</dbReference>
<protein>
    <recommendedName>
        <fullName evidence="7">RING-type domain-containing protein</fullName>
    </recommendedName>
</protein>
<feature type="region of interest" description="Disordered" evidence="4">
    <location>
        <begin position="408"/>
        <end position="468"/>
    </location>
</feature>
<evidence type="ECO:0000313" key="5">
    <source>
        <dbReference type="EMBL" id="PFH36521.1"/>
    </source>
</evidence>
<feature type="region of interest" description="Disordered" evidence="4">
    <location>
        <begin position="684"/>
        <end position="712"/>
    </location>
</feature>
<feature type="compositionally biased region" description="Polar residues" evidence="4">
    <location>
        <begin position="1034"/>
        <end position="1046"/>
    </location>
</feature>
<feature type="compositionally biased region" description="Basic and acidic residues" evidence="4">
    <location>
        <begin position="448"/>
        <end position="461"/>
    </location>
</feature>
<feature type="region of interest" description="Disordered" evidence="4">
    <location>
        <begin position="262"/>
        <end position="381"/>
    </location>
</feature>
<evidence type="ECO:0000313" key="6">
    <source>
        <dbReference type="Proteomes" id="UP000224006"/>
    </source>
</evidence>
<feature type="compositionally biased region" description="Low complexity" evidence="4">
    <location>
        <begin position="1284"/>
        <end position="1298"/>
    </location>
</feature>
<dbReference type="STRING" id="94643.A0A2A9MJU5"/>
<organism evidence="5 6">
    <name type="scientific">Besnoitia besnoiti</name>
    <name type="common">Apicomplexan protozoan</name>
    <dbReference type="NCBI Taxonomy" id="94643"/>
    <lineage>
        <taxon>Eukaryota</taxon>
        <taxon>Sar</taxon>
        <taxon>Alveolata</taxon>
        <taxon>Apicomplexa</taxon>
        <taxon>Conoidasida</taxon>
        <taxon>Coccidia</taxon>
        <taxon>Eucoccidiorida</taxon>
        <taxon>Eimeriorina</taxon>
        <taxon>Sarcocystidae</taxon>
        <taxon>Besnoitia</taxon>
    </lineage>
</organism>
<feature type="region of interest" description="Disordered" evidence="4">
    <location>
        <begin position="757"/>
        <end position="797"/>
    </location>
</feature>
<feature type="region of interest" description="Disordered" evidence="4">
    <location>
        <begin position="1277"/>
        <end position="1320"/>
    </location>
</feature>
<dbReference type="RefSeq" id="XP_029220530.1">
    <property type="nucleotide sequence ID" value="XM_029363164.1"/>
</dbReference>
<feature type="compositionally biased region" description="Polar residues" evidence="4">
    <location>
        <begin position="1126"/>
        <end position="1137"/>
    </location>
</feature>
<gene>
    <name evidence="5" type="ORF">BESB_047130</name>
</gene>
<feature type="compositionally biased region" description="Low complexity" evidence="4">
    <location>
        <begin position="684"/>
        <end position="701"/>
    </location>
</feature>
<feature type="compositionally biased region" description="Low complexity" evidence="4">
    <location>
        <begin position="270"/>
        <end position="299"/>
    </location>
</feature>
<feature type="region of interest" description="Disordered" evidence="4">
    <location>
        <begin position="483"/>
        <end position="515"/>
    </location>
</feature>
<dbReference type="OrthoDB" id="9977870at2759"/>
<keyword evidence="6" id="KW-1185">Reference proteome</keyword>
<feature type="compositionally biased region" description="Basic and acidic residues" evidence="4">
    <location>
        <begin position="415"/>
        <end position="431"/>
    </location>
</feature>
<feature type="compositionally biased region" description="Basic and acidic residues" evidence="4">
    <location>
        <begin position="371"/>
        <end position="381"/>
    </location>
</feature>
<feature type="compositionally biased region" description="Basic and acidic residues" evidence="4">
    <location>
        <begin position="1081"/>
        <end position="1105"/>
    </location>
</feature>